<gene>
    <name evidence="2" type="ORF">EDD34_2546</name>
</gene>
<sequence>MDWDNPHRADLEARFAPCTASPPSTSNSFMADAPRDAPPADPAPRSQPELGPQATAFRQAAEAYCTAIETIATTDPHETLTRLRFLLAALISAALVLPTSEPVTATVPPGIGHDAWSARFAAIDSALGSAATYWAASLSSQDVEPEVVLLPLADDLADIWRDLRPTLDQLASGTETADVVWQWRFTFDAHWGLHAVEALRALHIAITAA</sequence>
<reference evidence="2 3" key="1">
    <citation type="submission" date="2018-11" db="EMBL/GenBank/DDBJ databases">
        <title>Sequencing the genomes of 1000 actinobacteria strains.</title>
        <authorList>
            <person name="Klenk H.-P."/>
        </authorList>
    </citation>
    <scope>NUCLEOTIDE SEQUENCE [LARGE SCALE GENOMIC DNA]</scope>
    <source>
        <strain evidence="2 3">DSM 15700</strain>
    </source>
</reference>
<dbReference type="Proteomes" id="UP000280501">
    <property type="component" value="Unassembled WGS sequence"/>
</dbReference>
<evidence type="ECO:0000313" key="3">
    <source>
        <dbReference type="Proteomes" id="UP000280501"/>
    </source>
</evidence>
<dbReference type="InterPro" id="IPR032025">
    <property type="entry name" value="DUF5063"/>
</dbReference>
<evidence type="ECO:0000256" key="1">
    <source>
        <dbReference type="SAM" id="MobiDB-lite"/>
    </source>
</evidence>
<comment type="caution">
    <text evidence="2">The sequence shown here is derived from an EMBL/GenBank/DDBJ whole genome shotgun (WGS) entry which is preliminary data.</text>
</comment>
<feature type="region of interest" description="Disordered" evidence="1">
    <location>
        <begin position="1"/>
        <end position="50"/>
    </location>
</feature>
<dbReference type="AlphaFoldDB" id="A0A3N4YLD3"/>
<keyword evidence="3" id="KW-1185">Reference proteome</keyword>
<proteinExistence type="predicted"/>
<feature type="compositionally biased region" description="Basic and acidic residues" evidence="1">
    <location>
        <begin position="1"/>
        <end position="13"/>
    </location>
</feature>
<dbReference type="EMBL" id="RKQZ01000001">
    <property type="protein sequence ID" value="RPF21909.1"/>
    <property type="molecule type" value="Genomic_DNA"/>
</dbReference>
<name>A0A3N4YLD3_9MICO</name>
<evidence type="ECO:0000313" key="2">
    <source>
        <dbReference type="EMBL" id="RPF21909.1"/>
    </source>
</evidence>
<protein>
    <submittedName>
        <fullName evidence="2">Uncharacterized protein DUF5063</fullName>
    </submittedName>
</protein>
<dbReference type="Pfam" id="PF16702">
    <property type="entry name" value="DUF5063"/>
    <property type="match status" value="1"/>
</dbReference>
<accession>A0A3N4YLD3</accession>
<dbReference type="InterPro" id="IPR038312">
    <property type="entry name" value="DUF5063_sf"/>
</dbReference>
<organism evidence="2 3">
    <name type="scientific">Myceligenerans xiligouense</name>
    <dbReference type="NCBI Taxonomy" id="253184"/>
    <lineage>
        <taxon>Bacteria</taxon>
        <taxon>Bacillati</taxon>
        <taxon>Actinomycetota</taxon>
        <taxon>Actinomycetes</taxon>
        <taxon>Micrococcales</taxon>
        <taxon>Promicromonosporaceae</taxon>
        <taxon>Myceligenerans</taxon>
    </lineage>
</organism>
<dbReference type="Gene3D" id="1.20.120.1550">
    <property type="entry name" value="Protein of unknown function DUF5063"/>
    <property type="match status" value="1"/>
</dbReference>